<dbReference type="InterPro" id="IPR011990">
    <property type="entry name" value="TPR-like_helical_dom_sf"/>
</dbReference>
<dbReference type="GO" id="GO:0006914">
    <property type="term" value="P:autophagy"/>
    <property type="evidence" value="ECO:0007669"/>
    <property type="project" value="UniProtKB-KW"/>
</dbReference>
<dbReference type="Pfam" id="PF09758">
    <property type="entry name" value="FPL"/>
    <property type="match status" value="1"/>
</dbReference>
<dbReference type="SMART" id="SM00028">
    <property type="entry name" value="TPR"/>
    <property type="match status" value="3"/>
</dbReference>
<organism evidence="4 5">
    <name type="scientific">Saprolegnia parasitica (strain CBS 223.65)</name>
    <dbReference type="NCBI Taxonomy" id="695850"/>
    <lineage>
        <taxon>Eukaryota</taxon>
        <taxon>Sar</taxon>
        <taxon>Stramenopiles</taxon>
        <taxon>Oomycota</taxon>
        <taxon>Saprolegniomycetes</taxon>
        <taxon>Saprolegniales</taxon>
        <taxon>Saprolegniaceae</taxon>
        <taxon>Saprolegnia</taxon>
    </lineage>
</organism>
<dbReference type="PANTHER" id="PTHR21481">
    <property type="entry name" value="PROTEIN CLEC16A"/>
    <property type="match status" value="1"/>
</dbReference>
<dbReference type="Gene3D" id="1.25.40.10">
    <property type="entry name" value="Tetratricopeptide repeat domain"/>
    <property type="match status" value="2"/>
</dbReference>
<dbReference type="SUPFAM" id="SSF48371">
    <property type="entry name" value="ARM repeat"/>
    <property type="match status" value="1"/>
</dbReference>
<gene>
    <name evidence="4" type="ORF">SPRG_04863</name>
</gene>
<dbReference type="GeneID" id="24127281"/>
<dbReference type="RefSeq" id="XP_012199394.1">
    <property type="nucleotide sequence ID" value="XM_012344004.1"/>
</dbReference>
<dbReference type="GO" id="GO:0016197">
    <property type="term" value="P:endosomal transport"/>
    <property type="evidence" value="ECO:0007669"/>
    <property type="project" value="TreeGrafter"/>
</dbReference>
<dbReference type="PANTHER" id="PTHR21481:SF0">
    <property type="entry name" value="PROTEIN CLEC16A"/>
    <property type="match status" value="1"/>
</dbReference>
<dbReference type="GO" id="GO:1901096">
    <property type="term" value="P:regulation of autophagosome maturation"/>
    <property type="evidence" value="ECO:0007669"/>
    <property type="project" value="TreeGrafter"/>
</dbReference>
<evidence type="ECO:0000313" key="5">
    <source>
        <dbReference type="Proteomes" id="UP000030745"/>
    </source>
</evidence>
<evidence type="ECO:0000256" key="2">
    <source>
        <dbReference type="SAM" id="MobiDB-lite"/>
    </source>
</evidence>
<dbReference type="STRING" id="695850.A0A067CT98"/>
<reference evidence="4 5" key="1">
    <citation type="journal article" date="2013" name="PLoS Genet.">
        <title>Distinctive expansion of potential virulence genes in the genome of the oomycete fish pathogen Saprolegnia parasitica.</title>
        <authorList>
            <person name="Jiang R.H."/>
            <person name="de Bruijn I."/>
            <person name="Haas B.J."/>
            <person name="Belmonte R."/>
            <person name="Lobach L."/>
            <person name="Christie J."/>
            <person name="van den Ackerveken G."/>
            <person name="Bottin A."/>
            <person name="Bulone V."/>
            <person name="Diaz-Moreno S.M."/>
            <person name="Dumas B."/>
            <person name="Fan L."/>
            <person name="Gaulin E."/>
            <person name="Govers F."/>
            <person name="Grenville-Briggs L.J."/>
            <person name="Horner N.R."/>
            <person name="Levin J.Z."/>
            <person name="Mammella M."/>
            <person name="Meijer H.J."/>
            <person name="Morris P."/>
            <person name="Nusbaum C."/>
            <person name="Oome S."/>
            <person name="Phillips A.J."/>
            <person name="van Rooyen D."/>
            <person name="Rzeszutek E."/>
            <person name="Saraiva M."/>
            <person name="Secombes C.J."/>
            <person name="Seidl M.F."/>
            <person name="Snel B."/>
            <person name="Stassen J.H."/>
            <person name="Sykes S."/>
            <person name="Tripathy S."/>
            <person name="van den Berg H."/>
            <person name="Vega-Arreguin J.C."/>
            <person name="Wawra S."/>
            <person name="Young S.K."/>
            <person name="Zeng Q."/>
            <person name="Dieguez-Uribeondo J."/>
            <person name="Russ C."/>
            <person name="Tyler B.M."/>
            <person name="van West P."/>
        </authorList>
    </citation>
    <scope>NUCLEOTIDE SEQUENCE [LARGE SCALE GENOMIC DNA]</scope>
    <source>
        <strain evidence="4 5">CBS 223.65</strain>
    </source>
</reference>
<feature type="compositionally biased region" description="Acidic residues" evidence="2">
    <location>
        <begin position="1208"/>
        <end position="1221"/>
    </location>
</feature>
<dbReference type="Proteomes" id="UP000030745">
    <property type="component" value="Unassembled WGS sequence"/>
</dbReference>
<proteinExistence type="predicted"/>
<dbReference type="OrthoDB" id="294052at2759"/>
<dbReference type="InterPro" id="IPR019155">
    <property type="entry name" value="CLEC16A/TT9_N"/>
</dbReference>
<dbReference type="InterPro" id="IPR039272">
    <property type="entry name" value="CLEC16A/TT9"/>
</dbReference>
<dbReference type="InterPro" id="IPR016024">
    <property type="entry name" value="ARM-type_fold"/>
</dbReference>
<evidence type="ECO:0000259" key="3">
    <source>
        <dbReference type="Pfam" id="PF09758"/>
    </source>
</evidence>
<dbReference type="KEGG" id="spar:SPRG_04863"/>
<sequence>MTATAIAAPLGLKLSYFRRFIELHGGDASFEGLTTAQVCFKYVVPFTETSGQSLVEHVRLHTADADYVQPSNWYISHAWLYTFTETLSSLELFFAAKGIQDPVVWFCVFNNNQHEAKDYPFSWWQSTFKDSLAAIGNVVMIMHPWKNPITLTRSWCVFEVYVAISVGASFDVALAPAQADSFFLDMTNDKIDALYEMLGSINSENARATVGSDKTSIDAVIATEIGFPALDRMVFEVLDNWMQSALRERVHKSQGSLDAAKYNAALAGLLCHQCQFDQAVAPCEAALQLYEATLGPNARESLESRGFLGVIYGLQNKRIEVWEPILVDAIAALTDIGGRADSAVMNALYHLGLFYLSHAEVEKGRAVWSEALQLFHEVLGPTHPRTLTIVYTIRQLDDASTTDAALAAEMAIECYMGLLQVLGKDNPMTLNAMMNVGLVFAQHDKLDDALQWHLEAYTGLDRVCGLTHTHTLWALLGVGETLVALGKFPDAIENLHRVHDGTKGLGMDNSLLAALASEQLGLAYFSLEEYDMAMAFYLASVRSLEVLERLPVATMSIVRLLMCYDRLNMSVPLTDLDAMMRFAVAADLWHETREKVGCDLCGIPELYGTVYVCPVCPIGTQVACAACSAVVPQCPECQVVDLVPSAPPPRMLLTRKLRLLAKEDQPALLTSTQEELRAYCDVHGVVSIDKDIQATPEAATTTTDVMFGWFKKATPVWAGYTFDGLVAVHAQLVRFRELPEATLVELLRVLSEFLIYSDQHSGEAFFFDFFCEKNMMALFVAIANSRSPSFRVQVQLLQTLSLLVQNISTATSLYYILSNNYVNKLLTCRMFRLDVEDVRDWYVTFLKAVSIRLTIDTVQFFFNAATRTFPLYVEALQFRHCAEIQVQIAVKTVILNVLRVPDDRMRRFLTQPSNLAYFLDLVKVNGSLALALQADATRLDRFQYKEDKLVDQWYYLQDILQVPMPDLCFRLGECLFDEYLQHLLARSLLPNCAANAAPRISTLLALHLLTQFFQRSSHTPLLHATAVMLLHPELQGTTYMTAALGMGDKKVLGRTTSLDSNLQSAAHLTPSLSSDSLRVNAVSLSPTASSRVSSPSPVLPPVVFEPHTDDDCSADRCCLCTAFSIGDWPATDVRATTFDLTSNVYRQALLALVTSSQPTLRLATITLLRTILRHPSIDRSLLKDLMLLPRLAPRLSLPASPVGAALGYDDDDDDDDDDEDAHPETKDDPRASFIDPSFPPVYDAALIDGLLREVEAPMHLQSLQITLDMLLHMTASGSGRVPCWATCFSDRFKNLLQQHRADVPDDIATWEAATSTMVRDKRADESDFEVQWSALVAAETSLSVSRVTLLLELLRAFDALHLLSPSIGPAIAALSTDQQEESAVLRRHWTLRAPLPLAERSFVPCVFAQTDVYCLLNADLFVVVRPDARDRTVGLVTHVQPLHAVSIQEDAMRLRIRGGDDSICLEFPMPEMREQMAAHLHAMQAQQVARKIAAIQTLLTAHVVVV</sequence>
<keyword evidence="1" id="KW-0072">Autophagy</keyword>
<accession>A0A067CT98</accession>
<dbReference type="GO" id="GO:0007034">
    <property type="term" value="P:vacuolar transport"/>
    <property type="evidence" value="ECO:0007669"/>
    <property type="project" value="TreeGrafter"/>
</dbReference>
<evidence type="ECO:0000313" key="4">
    <source>
        <dbReference type="EMBL" id="KDO29746.1"/>
    </source>
</evidence>
<protein>
    <recommendedName>
        <fullName evidence="3">FPL domain-containing protein</fullName>
    </recommendedName>
</protein>
<dbReference type="SUPFAM" id="SSF48452">
    <property type="entry name" value="TPR-like"/>
    <property type="match status" value="1"/>
</dbReference>
<dbReference type="InterPro" id="IPR019734">
    <property type="entry name" value="TPR_rpt"/>
</dbReference>
<dbReference type="VEuPathDB" id="FungiDB:SPRG_04863"/>
<feature type="domain" description="FPL" evidence="3">
    <location>
        <begin position="747"/>
        <end position="898"/>
    </location>
</feature>
<name>A0A067CT98_SAPPC</name>
<dbReference type="GO" id="GO:0005770">
    <property type="term" value="C:late endosome"/>
    <property type="evidence" value="ECO:0007669"/>
    <property type="project" value="TreeGrafter"/>
</dbReference>
<dbReference type="EMBL" id="KK583204">
    <property type="protein sequence ID" value="KDO29746.1"/>
    <property type="molecule type" value="Genomic_DNA"/>
</dbReference>
<feature type="region of interest" description="Disordered" evidence="2">
    <location>
        <begin position="1206"/>
        <end position="1236"/>
    </location>
</feature>
<dbReference type="GO" id="GO:0005794">
    <property type="term" value="C:Golgi apparatus"/>
    <property type="evidence" value="ECO:0007669"/>
    <property type="project" value="TreeGrafter"/>
</dbReference>
<evidence type="ECO:0000256" key="1">
    <source>
        <dbReference type="ARBA" id="ARBA00023006"/>
    </source>
</evidence>
<keyword evidence="5" id="KW-1185">Reference proteome</keyword>